<dbReference type="PANTHER" id="PTHR15937:SF3">
    <property type="entry name" value="TRANSMEMBRANE 7 SUPERFAMILY MEMBER 3"/>
    <property type="match status" value="1"/>
</dbReference>
<feature type="transmembrane region" description="Helical" evidence="5">
    <location>
        <begin position="482"/>
        <end position="502"/>
    </location>
</feature>
<comment type="subcellular location">
    <subcellularLocation>
        <location evidence="1">Membrane</location>
        <topology evidence="1">Multi-pass membrane protein</topology>
    </subcellularLocation>
</comment>
<sequence length="550" mass="61994">MKLTTITFLLGLPLLFANVTTLESATTKVSDSSISGITVSLLNHENDALTNRITLAATNHFTITVTDVPQDIWFIVLQIHTFQYNVTLAYDKRALNKESDRSLFGSNIGLYLKTHNVTDPIQVFLMHDNTHDIEGLLVIVPYSRNAPIPGGCNMEFDIEIAPYQKLHAGNEIITVDTQPGSVLAANGSLLSCEKQLVQHRMYRLYLTRQDFTPDTYFEAIASMVTPQDIVRNGDKIPSSAYGTSMRHFYSAYTGVGSVYAAVATYGNYSSAYVPTFTYACSPLSSKSCQVLNDTFPKVICWLALIIGFVLVFGGHNCVPIDRWLPILIISSFFWYTFAVVISNLSITINLLIALIMVSCTIVLSMILGYFKKFPVISFTYNLPMGLLCACVTYLYAPAEWFYIMENDELFWLLFVSIMLTVSVLLSINRSVANVIKYTVYESLFVILAIDYFAESSLKYIFITTMRRILVSGFRSAFVYPPYQGAEKALVIFWFLLMIIRFITKFCHGGDEANPERAPLLPFTLRKMPTQPSIIVVKRLNVFTKLRYNRS</sequence>
<feature type="transmembrane region" description="Helical" evidence="5">
    <location>
        <begin position="439"/>
        <end position="462"/>
    </location>
</feature>
<feature type="transmembrane region" description="Helical" evidence="5">
    <location>
        <begin position="324"/>
        <end position="344"/>
    </location>
</feature>
<feature type="transmembrane region" description="Helical" evidence="5">
    <location>
        <begin position="350"/>
        <end position="370"/>
    </location>
</feature>
<dbReference type="InterPro" id="IPR025256">
    <property type="entry name" value="TM7S3/TM198-like_dom"/>
</dbReference>
<dbReference type="GO" id="GO:0043069">
    <property type="term" value="P:negative regulation of programmed cell death"/>
    <property type="evidence" value="ECO:0007669"/>
    <property type="project" value="TreeGrafter"/>
</dbReference>
<keyword evidence="2 5" id="KW-0812">Transmembrane</keyword>
<evidence type="ECO:0000256" key="2">
    <source>
        <dbReference type="ARBA" id="ARBA00022692"/>
    </source>
</evidence>
<keyword evidence="6" id="KW-0732">Signal</keyword>
<feature type="transmembrane region" description="Helical" evidence="5">
    <location>
        <begin position="294"/>
        <end position="312"/>
    </location>
</feature>
<reference evidence="8 9" key="1">
    <citation type="journal article" date="2018" name="Genome Res.">
        <title>The genomic architecture and molecular evolution of ant odorant receptors.</title>
        <authorList>
            <person name="McKenzie S.K."/>
            <person name="Kronauer D.J.C."/>
        </authorList>
    </citation>
    <scope>NUCLEOTIDE SEQUENCE [LARGE SCALE GENOMIC DNA]</scope>
    <source>
        <strain evidence="8">Clonal line C1</strain>
    </source>
</reference>
<evidence type="ECO:0000256" key="4">
    <source>
        <dbReference type="ARBA" id="ARBA00023136"/>
    </source>
</evidence>
<evidence type="ECO:0000256" key="3">
    <source>
        <dbReference type="ARBA" id="ARBA00022989"/>
    </source>
</evidence>
<feature type="transmembrane region" description="Helical" evidence="5">
    <location>
        <begin position="382"/>
        <end position="403"/>
    </location>
</feature>
<evidence type="ECO:0000256" key="6">
    <source>
        <dbReference type="SAM" id="SignalP"/>
    </source>
</evidence>
<evidence type="ECO:0000313" key="9">
    <source>
        <dbReference type="Proteomes" id="UP000279307"/>
    </source>
</evidence>
<accession>A0A3L8E378</accession>
<dbReference type="PANTHER" id="PTHR15937">
    <property type="entry name" value="TRANSMEMBRANE 7 SUPERFAMILY MEMBER 3"/>
    <property type="match status" value="1"/>
</dbReference>
<evidence type="ECO:0000313" key="8">
    <source>
        <dbReference type="EMBL" id="RLU26659.1"/>
    </source>
</evidence>
<dbReference type="EMBL" id="QOIP01000001">
    <property type="protein sequence ID" value="RLU26659.1"/>
    <property type="molecule type" value="Genomic_DNA"/>
</dbReference>
<keyword evidence="4 5" id="KW-0472">Membrane</keyword>
<dbReference type="GO" id="GO:0005886">
    <property type="term" value="C:plasma membrane"/>
    <property type="evidence" value="ECO:0007669"/>
    <property type="project" value="TreeGrafter"/>
</dbReference>
<feature type="chain" id="PRO_5018084201" description="TM7S3/TM198-like domain-containing protein" evidence="6">
    <location>
        <begin position="25"/>
        <end position="550"/>
    </location>
</feature>
<dbReference type="Pfam" id="PF13886">
    <property type="entry name" value="TM7S3_TM198"/>
    <property type="match status" value="1"/>
</dbReference>
<feature type="signal peptide" evidence="6">
    <location>
        <begin position="1"/>
        <end position="24"/>
    </location>
</feature>
<feature type="transmembrane region" description="Helical" evidence="5">
    <location>
        <begin position="409"/>
        <end position="427"/>
    </location>
</feature>
<name>A0A3L8E378_OOCBI</name>
<gene>
    <name evidence="8" type="ORF">DMN91_000456</name>
</gene>
<dbReference type="Proteomes" id="UP000279307">
    <property type="component" value="Chromosome 1"/>
</dbReference>
<feature type="domain" description="TM7S3/TM198-like" evidence="7">
    <location>
        <begin position="300"/>
        <end position="503"/>
    </location>
</feature>
<dbReference type="InterPro" id="IPR042502">
    <property type="entry name" value="TM7SF3"/>
</dbReference>
<keyword evidence="3 5" id="KW-1133">Transmembrane helix</keyword>
<organism evidence="8 9">
    <name type="scientific">Ooceraea biroi</name>
    <name type="common">Clonal raider ant</name>
    <name type="synonym">Cerapachys biroi</name>
    <dbReference type="NCBI Taxonomy" id="2015173"/>
    <lineage>
        <taxon>Eukaryota</taxon>
        <taxon>Metazoa</taxon>
        <taxon>Ecdysozoa</taxon>
        <taxon>Arthropoda</taxon>
        <taxon>Hexapoda</taxon>
        <taxon>Insecta</taxon>
        <taxon>Pterygota</taxon>
        <taxon>Neoptera</taxon>
        <taxon>Endopterygota</taxon>
        <taxon>Hymenoptera</taxon>
        <taxon>Apocrita</taxon>
        <taxon>Aculeata</taxon>
        <taxon>Formicoidea</taxon>
        <taxon>Formicidae</taxon>
        <taxon>Dorylinae</taxon>
        <taxon>Ooceraea</taxon>
    </lineage>
</organism>
<evidence type="ECO:0000256" key="5">
    <source>
        <dbReference type="SAM" id="Phobius"/>
    </source>
</evidence>
<evidence type="ECO:0000256" key="1">
    <source>
        <dbReference type="ARBA" id="ARBA00004141"/>
    </source>
</evidence>
<comment type="caution">
    <text evidence="8">The sequence shown here is derived from an EMBL/GenBank/DDBJ whole genome shotgun (WGS) entry which is preliminary data.</text>
</comment>
<dbReference type="OrthoDB" id="5967337at2759"/>
<proteinExistence type="predicted"/>
<dbReference type="AlphaFoldDB" id="A0A3L8E378"/>
<evidence type="ECO:0000259" key="7">
    <source>
        <dbReference type="Pfam" id="PF13886"/>
    </source>
</evidence>
<protein>
    <recommendedName>
        <fullName evidence="7">TM7S3/TM198-like domain-containing protein</fullName>
    </recommendedName>
</protein>
<dbReference type="Pfam" id="PF25992">
    <property type="entry name" value="Ig_TM7SF3_N"/>
    <property type="match status" value="1"/>
</dbReference>